<comment type="caution">
    <text evidence="10">The sequence shown here is derived from an EMBL/GenBank/DDBJ whole genome shotgun (WGS) entry which is preliminary data.</text>
</comment>
<dbReference type="EMBL" id="MJAT01000012">
    <property type="protein sequence ID" value="OEH85910.1"/>
    <property type="molecule type" value="Genomic_DNA"/>
</dbReference>
<dbReference type="HAMAP" id="MF_00992">
    <property type="entry name" value="MqnC"/>
    <property type="match status" value="1"/>
</dbReference>
<dbReference type="SFLD" id="SFLDS00029">
    <property type="entry name" value="Radical_SAM"/>
    <property type="match status" value="1"/>
</dbReference>
<evidence type="ECO:0000259" key="9">
    <source>
        <dbReference type="PROSITE" id="PS51918"/>
    </source>
</evidence>
<reference evidence="10 11" key="1">
    <citation type="submission" date="2016-09" db="EMBL/GenBank/DDBJ databases">
        <title>Desulfuribacillus arsenicus sp. nov., an obligately anaerobic, dissimilatory arsenic- and antimonate-reducing bacterium isolated from anoxic sediments.</title>
        <authorList>
            <person name="Abin C.A."/>
            <person name="Hollibaugh J.T."/>
        </authorList>
    </citation>
    <scope>NUCLEOTIDE SEQUENCE [LARGE SCALE GENOMIC DNA]</scope>
    <source>
        <strain evidence="10 11">MLFW-2</strain>
    </source>
</reference>
<keyword evidence="2 6" id="KW-0949">S-adenosyl-L-methionine</keyword>
<feature type="binding site" evidence="8">
    <location>
        <position position="141"/>
    </location>
    <ligand>
        <name>(3R)-3-methyl-D-ornithine</name>
        <dbReference type="ChEBI" id="CHEBI:64642"/>
    </ligand>
</feature>
<evidence type="ECO:0000256" key="6">
    <source>
        <dbReference type="HAMAP-Rule" id="MF_00992"/>
    </source>
</evidence>
<dbReference type="RefSeq" id="WP_069701993.1">
    <property type="nucleotide sequence ID" value="NZ_MJAT01000012.1"/>
</dbReference>
<dbReference type="InterPro" id="IPR007197">
    <property type="entry name" value="rSAM"/>
</dbReference>
<proteinExistence type="inferred from homology"/>
<evidence type="ECO:0000313" key="10">
    <source>
        <dbReference type="EMBL" id="OEH85910.1"/>
    </source>
</evidence>
<dbReference type="SFLD" id="SFLDG01064">
    <property type="entry name" value="F420__menaquinone_cofactor_bio"/>
    <property type="match status" value="1"/>
</dbReference>
<dbReference type="GO" id="GO:0044689">
    <property type="term" value="F:7,8-didemethyl-8-hydroxy-5-deazariboflavin synthase activity"/>
    <property type="evidence" value="ECO:0007669"/>
    <property type="project" value="TreeGrafter"/>
</dbReference>
<evidence type="ECO:0000256" key="1">
    <source>
        <dbReference type="ARBA" id="ARBA00022485"/>
    </source>
</evidence>
<keyword evidence="11" id="KW-1185">Reference proteome</keyword>
<dbReference type="PANTHER" id="PTHR43076">
    <property type="entry name" value="FO SYNTHASE (COFH)"/>
    <property type="match status" value="1"/>
</dbReference>
<dbReference type="InterPro" id="IPR034405">
    <property type="entry name" value="F420"/>
</dbReference>
<feature type="binding site" evidence="6 7">
    <location>
        <position position="65"/>
    </location>
    <ligand>
        <name>[4Fe-4S] cluster</name>
        <dbReference type="ChEBI" id="CHEBI:49883"/>
        <note>4Fe-4S-S-AdoMet</note>
    </ligand>
</feature>
<dbReference type="PIRSF" id="PIRSF004762">
    <property type="entry name" value="CHP00423"/>
    <property type="match status" value="1"/>
</dbReference>
<feature type="binding site" evidence="8">
    <location>
        <position position="71"/>
    </location>
    <ligand>
        <name>S-adenosyl-L-methionine</name>
        <dbReference type="ChEBI" id="CHEBI:59789"/>
    </ligand>
</feature>
<dbReference type="SFLD" id="SFLDG01389">
    <property type="entry name" value="menaquinone_synthsis_involved"/>
    <property type="match status" value="1"/>
</dbReference>
<dbReference type="GO" id="GO:0016765">
    <property type="term" value="F:transferase activity, transferring alkyl or aryl (other than methyl) groups"/>
    <property type="evidence" value="ECO:0007669"/>
    <property type="project" value="InterPro"/>
</dbReference>
<dbReference type="InterPro" id="IPR013785">
    <property type="entry name" value="Aldolase_TIM"/>
</dbReference>
<dbReference type="InterPro" id="IPR045567">
    <property type="entry name" value="CofH/MnqC-like_C"/>
</dbReference>
<keyword evidence="4 6" id="KW-0408">Iron</keyword>
<organism evidence="10 11">
    <name type="scientific">Desulfuribacillus stibiiarsenatis</name>
    <dbReference type="NCBI Taxonomy" id="1390249"/>
    <lineage>
        <taxon>Bacteria</taxon>
        <taxon>Bacillati</taxon>
        <taxon>Bacillota</taxon>
        <taxon>Desulfuribacillia</taxon>
        <taxon>Desulfuribacillales</taxon>
        <taxon>Desulfuribacillaceae</taxon>
        <taxon>Desulfuribacillus</taxon>
    </lineage>
</organism>
<dbReference type="NCBIfam" id="TIGR00423">
    <property type="entry name" value="CofH family radical SAM protein"/>
    <property type="match status" value="1"/>
</dbReference>
<protein>
    <recommendedName>
        <fullName evidence="6">Cyclic dehypoxanthine futalosine synthase</fullName>
        <shortName evidence="6">Cyclic DHFL synthase</shortName>
        <ecNumber evidence="6">1.21.98.1</ecNumber>
    </recommendedName>
    <alternativeName>
        <fullName evidence="6">Dehypoxanthine futalosine cyclase</fullName>
        <shortName evidence="6">DHFL cyclase</shortName>
    </alternativeName>
    <alternativeName>
        <fullName evidence="6">Menaquinone biosynthetic enzyme MqnC</fullName>
    </alternativeName>
</protein>
<dbReference type="GO" id="GO:0046992">
    <property type="term" value="F:oxidoreductase activity, acting on X-H and Y-H to form an X-Y bond"/>
    <property type="evidence" value="ECO:0007669"/>
    <property type="project" value="UniProtKB-UniRule"/>
</dbReference>
<dbReference type="Gene3D" id="3.20.20.70">
    <property type="entry name" value="Aldolase class I"/>
    <property type="match status" value="1"/>
</dbReference>
<dbReference type="GO" id="GO:0005506">
    <property type="term" value="F:iron ion binding"/>
    <property type="evidence" value="ECO:0007669"/>
    <property type="project" value="UniProtKB-UniRule"/>
</dbReference>
<name>A0A1E5L6X8_9FIRM</name>
<evidence type="ECO:0000256" key="5">
    <source>
        <dbReference type="ARBA" id="ARBA00023014"/>
    </source>
</evidence>
<dbReference type="NCBIfam" id="TIGR03699">
    <property type="entry name" value="menaquin_MqnC"/>
    <property type="match status" value="1"/>
</dbReference>
<dbReference type="Pfam" id="PF19288">
    <property type="entry name" value="CofH_C"/>
    <property type="match status" value="1"/>
</dbReference>
<dbReference type="UniPathway" id="UPA00079"/>
<dbReference type="SFLD" id="SFLDF00342">
    <property type="entry name" value="cyclic_dehypoxanthine_futalosi"/>
    <property type="match status" value="1"/>
</dbReference>
<dbReference type="InterPro" id="IPR022431">
    <property type="entry name" value="Cyclic_DHFL_synthase_mqnC"/>
</dbReference>
<dbReference type="SMART" id="SM00729">
    <property type="entry name" value="Elp3"/>
    <property type="match status" value="1"/>
</dbReference>
<dbReference type="AlphaFoldDB" id="A0A1E5L6X8"/>
<evidence type="ECO:0000256" key="4">
    <source>
        <dbReference type="ARBA" id="ARBA00023004"/>
    </source>
</evidence>
<feature type="binding site" evidence="8">
    <location>
        <position position="177"/>
    </location>
    <ligand>
        <name>S-adenosyl-L-methionine</name>
        <dbReference type="ChEBI" id="CHEBI:59789"/>
    </ligand>
</feature>
<dbReference type="STRING" id="1390249.BHU72_03820"/>
<dbReference type="InterPro" id="IPR006638">
    <property type="entry name" value="Elp3/MiaA/NifB-like_rSAM"/>
</dbReference>
<evidence type="ECO:0000313" key="11">
    <source>
        <dbReference type="Proteomes" id="UP000095255"/>
    </source>
</evidence>
<dbReference type="PANTHER" id="PTHR43076:SF1">
    <property type="entry name" value="LIPOYL SYNTHASE 2"/>
    <property type="match status" value="1"/>
</dbReference>
<dbReference type="SFLD" id="SFLDF00343">
    <property type="entry name" value="aminofutalosine_synthase_(mqnE"/>
    <property type="match status" value="1"/>
</dbReference>
<evidence type="ECO:0000256" key="2">
    <source>
        <dbReference type="ARBA" id="ARBA00022691"/>
    </source>
</evidence>
<dbReference type="Pfam" id="PF04055">
    <property type="entry name" value="Radical_SAM"/>
    <property type="match status" value="1"/>
</dbReference>
<keyword evidence="1 6" id="KW-0004">4Fe-4S</keyword>
<dbReference type="PROSITE" id="PS51918">
    <property type="entry name" value="RADICAL_SAM"/>
    <property type="match status" value="1"/>
</dbReference>
<comment type="catalytic activity">
    <reaction evidence="6">
        <text>dehypoxanthine futalosine + S-adenosyl-L-methionine = cyclic dehypoxanthinylfutalosinate + 5'-deoxyadenosine + L-methionine + H(+)</text>
        <dbReference type="Rhea" id="RHEA:33083"/>
        <dbReference type="ChEBI" id="CHEBI:15378"/>
        <dbReference type="ChEBI" id="CHEBI:17319"/>
        <dbReference type="ChEBI" id="CHEBI:57844"/>
        <dbReference type="ChEBI" id="CHEBI:58864"/>
        <dbReference type="ChEBI" id="CHEBI:59789"/>
        <dbReference type="ChEBI" id="CHEBI:64270"/>
        <dbReference type="EC" id="1.21.98.1"/>
    </reaction>
</comment>
<feature type="binding site" evidence="8">
    <location>
        <position position="288"/>
    </location>
    <ligand>
        <name>(3R)-3-methyl-D-ornithine</name>
        <dbReference type="ChEBI" id="CHEBI:64642"/>
    </ligand>
</feature>
<keyword evidence="6" id="KW-0474">Menaquinone biosynthesis</keyword>
<dbReference type="SUPFAM" id="SSF102114">
    <property type="entry name" value="Radical SAM enzymes"/>
    <property type="match status" value="1"/>
</dbReference>
<dbReference type="CDD" id="cd01335">
    <property type="entry name" value="Radical_SAM"/>
    <property type="match status" value="1"/>
</dbReference>
<accession>A0A1E5L6X8</accession>
<dbReference type="EC" id="1.21.98.1" evidence="6"/>
<evidence type="ECO:0000256" key="8">
    <source>
        <dbReference type="PIRSR" id="PIRSR004762-2"/>
    </source>
</evidence>
<comment type="function">
    <text evidence="6">Radical SAM enzyme that catalyzes the cyclization of dehypoxanthine futalosine (DHFL) into cyclic dehypoxanthine futalosine (CDHFL), a step in the biosynthesis of menaquinone (MK, vitamin K2).</text>
</comment>
<comment type="similarity">
    <text evidence="6">Belongs to the radical SAM superfamily. MqnC family.</text>
</comment>
<sequence>MNPIDEILHKALQMQRVTNLEAEQLFDSGDLLDLGFVARKNMQHRNKDGIITFVIDRNINYTNICDTKCKFCAFYKTEQDTEGYVLSYEQIYEKIEETIAHGGTQILMQGGTHPTLPFEYYLELIRNIKEKYPVIHIHSFSPPEIWHFSKISGLTLEKVISELKAYGLDSIPGGGAEILVDRVRKRVSPNKISADQWIEVMRVAHHLGMKSTATMVFGLGETYQERIEHFQRIRDLQDETGGFTAFIPWSFQPNFTELGGKASTSYDYLRTLAISRIYLDNVPNIQASWVTQGGKMAQIALYFGGNDFGGTMLEENVVRAAGTQNKVPLQEILTLIKDTGYTPAKRNTKYEIIETY</sequence>
<comment type="pathway">
    <text evidence="6">Quinol/quinone metabolism; menaquinone biosynthesis.</text>
</comment>
<dbReference type="InterPro" id="IPR020050">
    <property type="entry name" value="FO_synthase_su2"/>
</dbReference>
<feature type="binding site" evidence="6 7">
    <location>
        <position position="72"/>
    </location>
    <ligand>
        <name>[4Fe-4S] cluster</name>
        <dbReference type="ChEBI" id="CHEBI:49883"/>
        <note>4Fe-4S-S-AdoMet</note>
    </ligand>
</feature>
<dbReference type="OrthoDB" id="9802027at2"/>
<evidence type="ECO:0000256" key="3">
    <source>
        <dbReference type="ARBA" id="ARBA00022723"/>
    </source>
</evidence>
<dbReference type="InterPro" id="IPR058240">
    <property type="entry name" value="rSAM_sf"/>
</dbReference>
<dbReference type="GO" id="GO:0009234">
    <property type="term" value="P:menaquinone biosynthetic process"/>
    <property type="evidence" value="ECO:0007669"/>
    <property type="project" value="UniProtKB-UniRule"/>
</dbReference>
<feature type="domain" description="Radical SAM core" evidence="9">
    <location>
        <begin position="51"/>
        <end position="280"/>
    </location>
</feature>
<keyword evidence="3 6" id="KW-0479">Metal-binding</keyword>
<evidence type="ECO:0000256" key="7">
    <source>
        <dbReference type="PIRSR" id="PIRSR004762-1"/>
    </source>
</evidence>
<keyword evidence="6" id="KW-0560">Oxidoreductase</keyword>
<dbReference type="Proteomes" id="UP000095255">
    <property type="component" value="Unassembled WGS sequence"/>
</dbReference>
<comment type="cofactor">
    <cofactor evidence="6 7">
        <name>[4Fe-4S] cluster</name>
        <dbReference type="ChEBI" id="CHEBI:49883"/>
    </cofactor>
    <text evidence="6 7">Binds 1 [4Fe-4S] cluster. The cluster is coordinated with 3 cysteines and an exchangeable S-adenosyl-L-methionine.</text>
</comment>
<gene>
    <name evidence="6" type="primary">mqnC</name>
    <name evidence="10" type="ORF">BHU72_03820</name>
</gene>
<dbReference type="GO" id="GO:0051539">
    <property type="term" value="F:4 iron, 4 sulfur cluster binding"/>
    <property type="evidence" value="ECO:0007669"/>
    <property type="project" value="UniProtKB-KW"/>
</dbReference>
<keyword evidence="5 6" id="KW-0411">Iron-sulfur</keyword>
<feature type="binding site" evidence="6 7">
    <location>
        <position position="69"/>
    </location>
    <ligand>
        <name>[4Fe-4S] cluster</name>
        <dbReference type="ChEBI" id="CHEBI:49883"/>
        <note>4Fe-4S-S-AdoMet</note>
    </ligand>
</feature>